<name>A0ABD2C5L0_VESSQ</name>
<keyword evidence="2" id="KW-1185">Reference proteome</keyword>
<evidence type="ECO:0000313" key="2">
    <source>
        <dbReference type="Proteomes" id="UP001607302"/>
    </source>
</evidence>
<reference evidence="1 2" key="1">
    <citation type="journal article" date="2024" name="Ann. Entomol. Soc. Am.">
        <title>Genomic analyses of the southern and eastern yellowjacket wasps (Hymenoptera: Vespidae) reveal evolutionary signatures of social life.</title>
        <authorList>
            <person name="Catto M.A."/>
            <person name="Caine P.B."/>
            <person name="Orr S.E."/>
            <person name="Hunt B.G."/>
            <person name="Goodisman M.A.D."/>
        </authorList>
    </citation>
    <scope>NUCLEOTIDE SEQUENCE [LARGE SCALE GENOMIC DNA]</scope>
    <source>
        <strain evidence="1">233</strain>
        <tissue evidence="1">Head and thorax</tissue>
    </source>
</reference>
<gene>
    <name evidence="1" type="ORF">V1478_000266</name>
</gene>
<dbReference type="EMBL" id="JAUDFV010000020">
    <property type="protein sequence ID" value="KAL2740125.1"/>
    <property type="molecule type" value="Genomic_DNA"/>
</dbReference>
<organism evidence="1 2">
    <name type="scientific">Vespula squamosa</name>
    <name type="common">Southern yellow jacket</name>
    <name type="synonym">Wasp</name>
    <dbReference type="NCBI Taxonomy" id="30214"/>
    <lineage>
        <taxon>Eukaryota</taxon>
        <taxon>Metazoa</taxon>
        <taxon>Ecdysozoa</taxon>
        <taxon>Arthropoda</taxon>
        <taxon>Hexapoda</taxon>
        <taxon>Insecta</taxon>
        <taxon>Pterygota</taxon>
        <taxon>Neoptera</taxon>
        <taxon>Endopterygota</taxon>
        <taxon>Hymenoptera</taxon>
        <taxon>Apocrita</taxon>
        <taxon>Aculeata</taxon>
        <taxon>Vespoidea</taxon>
        <taxon>Vespidae</taxon>
        <taxon>Vespinae</taxon>
        <taxon>Vespula</taxon>
    </lineage>
</organism>
<protein>
    <submittedName>
        <fullName evidence="1">Uncharacterized protein</fullName>
    </submittedName>
</protein>
<dbReference type="AlphaFoldDB" id="A0ABD2C5L0"/>
<comment type="caution">
    <text evidence="1">The sequence shown here is derived from an EMBL/GenBank/DDBJ whole genome shotgun (WGS) entry which is preliminary data.</text>
</comment>
<sequence length="266" mass="30277">MSDGVRDKFKTLNRYYRDDYLSGMTIISIKRYSTRYNKCSEQFVSVALLTESCVYENLGSHDMDSYGILYWHVDFGVHVLLQAVLENERQPHSVAFFPKGKKKQQKRLSAERNKGESVEADYSGSIGESRRITGKVRGSVLLDDGDPLVPVFSNCIVLRALCFSVVRRKRSHYGQQNVFCQSSGAVPAFSMLRSQQLPPPLPSPSPSFHLYPLFTVSFILPRYQSIPSCSPTARWKEFLDGHDVDSPRGKPFTQLRFFRSTITNPK</sequence>
<evidence type="ECO:0000313" key="1">
    <source>
        <dbReference type="EMBL" id="KAL2740125.1"/>
    </source>
</evidence>
<accession>A0ABD2C5L0</accession>
<proteinExistence type="predicted"/>
<dbReference type="Proteomes" id="UP001607302">
    <property type="component" value="Unassembled WGS sequence"/>
</dbReference>